<reference evidence="2 3" key="1">
    <citation type="submission" date="2023-12" db="EMBL/GenBank/DDBJ databases">
        <title>Genome sequencing and assembly of bacterial species from a model synthetic community.</title>
        <authorList>
            <person name="Hogle S.L."/>
        </authorList>
    </citation>
    <scope>NUCLEOTIDE SEQUENCE [LARGE SCALE GENOMIC DNA]</scope>
    <source>
        <strain evidence="2 3">HAMBI 2494</strain>
    </source>
</reference>
<proteinExistence type="predicted"/>
<name>A0ABZ0WJZ6_9BURK</name>
<dbReference type="PANTHER" id="PTHR35006:SF2">
    <property type="entry name" value="GLYOXALASE FAMILY PROTEIN (AFU_ORTHOLOGUE AFUA_5G14830)"/>
    <property type="match status" value="1"/>
</dbReference>
<evidence type="ECO:0000313" key="3">
    <source>
        <dbReference type="Proteomes" id="UP001325479"/>
    </source>
</evidence>
<dbReference type="SUPFAM" id="SSF54593">
    <property type="entry name" value="Glyoxalase/Bleomycin resistance protein/Dihydroxybiphenyl dioxygenase"/>
    <property type="match status" value="1"/>
</dbReference>
<gene>
    <name evidence="2" type="ORF">U0042_27065</name>
</gene>
<dbReference type="InterPro" id="IPR029068">
    <property type="entry name" value="Glyas_Bleomycin-R_OHBP_Dase"/>
</dbReference>
<keyword evidence="3" id="KW-1185">Reference proteome</keyword>
<dbReference type="InterPro" id="IPR004360">
    <property type="entry name" value="Glyas_Fos-R_dOase_dom"/>
</dbReference>
<evidence type="ECO:0000313" key="2">
    <source>
        <dbReference type="EMBL" id="WQD77663.1"/>
    </source>
</evidence>
<dbReference type="CDD" id="cd07262">
    <property type="entry name" value="VOC_like"/>
    <property type="match status" value="1"/>
</dbReference>
<dbReference type="Pfam" id="PF00903">
    <property type="entry name" value="Glyoxalase"/>
    <property type="match status" value="1"/>
</dbReference>
<dbReference type="InterPro" id="IPR037523">
    <property type="entry name" value="VOC_core"/>
</dbReference>
<dbReference type="RefSeq" id="WP_114811613.1">
    <property type="nucleotide sequence ID" value="NZ_CP139965.1"/>
</dbReference>
<accession>A0ABZ0WJZ6</accession>
<sequence length="123" mass="13348">MFDHVGLRVSDLARSVRFYEQTLAPLGFELCMHEGDLAGFGKPGHPQLWLHATHDDAAAPRGVHLAFEAASRDAVGRFHREGLRAGGQDNGGPGLRPEYSPTYYGAFVIDPDGNNVEAVCMRG</sequence>
<feature type="domain" description="VOC" evidence="1">
    <location>
        <begin position="1"/>
        <end position="121"/>
    </location>
</feature>
<organism evidence="2 3">
    <name type="scientific">Paraburkholderia kururiensis</name>
    <dbReference type="NCBI Taxonomy" id="984307"/>
    <lineage>
        <taxon>Bacteria</taxon>
        <taxon>Pseudomonadati</taxon>
        <taxon>Pseudomonadota</taxon>
        <taxon>Betaproteobacteria</taxon>
        <taxon>Burkholderiales</taxon>
        <taxon>Burkholderiaceae</taxon>
        <taxon>Paraburkholderia</taxon>
    </lineage>
</organism>
<protein>
    <submittedName>
        <fullName evidence="2">VOC family protein</fullName>
    </submittedName>
</protein>
<dbReference type="EMBL" id="CP139965">
    <property type="protein sequence ID" value="WQD77663.1"/>
    <property type="molecule type" value="Genomic_DNA"/>
</dbReference>
<dbReference type="PANTHER" id="PTHR35006">
    <property type="entry name" value="GLYOXALASE FAMILY PROTEIN (AFU_ORTHOLOGUE AFUA_5G14830)"/>
    <property type="match status" value="1"/>
</dbReference>
<dbReference type="PROSITE" id="PS51819">
    <property type="entry name" value="VOC"/>
    <property type="match status" value="1"/>
</dbReference>
<dbReference type="Proteomes" id="UP001325479">
    <property type="component" value="Chromosome"/>
</dbReference>
<dbReference type="Gene3D" id="3.10.180.10">
    <property type="entry name" value="2,3-Dihydroxybiphenyl 1,2-Dioxygenase, domain 1"/>
    <property type="match status" value="1"/>
</dbReference>
<evidence type="ECO:0000259" key="1">
    <source>
        <dbReference type="PROSITE" id="PS51819"/>
    </source>
</evidence>